<evidence type="ECO:0000313" key="1">
    <source>
        <dbReference type="EMBL" id="SQC92671.1"/>
    </source>
</evidence>
<dbReference type="Proteomes" id="UP000251197">
    <property type="component" value="Unassembled WGS sequence"/>
</dbReference>
<gene>
    <name evidence="1" type="ORF">NCTC12120_05871</name>
</gene>
<protein>
    <submittedName>
        <fullName evidence="1">Uncharacterized protein</fullName>
    </submittedName>
</protein>
<proteinExistence type="predicted"/>
<dbReference type="AlphaFoldDB" id="A0A2X3J9J8"/>
<reference evidence="1 2" key="1">
    <citation type="submission" date="2018-06" db="EMBL/GenBank/DDBJ databases">
        <authorList>
            <consortium name="Pathogen Informatics"/>
            <person name="Doyle S."/>
        </authorList>
    </citation>
    <scope>NUCLEOTIDE SEQUENCE [LARGE SCALE GENOMIC DNA]</scope>
    <source>
        <strain evidence="1 2">NCTC12120</strain>
    </source>
</reference>
<accession>A0A2X3J9J8</accession>
<dbReference type="EMBL" id="UAVU01000009">
    <property type="protein sequence ID" value="SQC92671.1"/>
    <property type="molecule type" value="Genomic_DNA"/>
</dbReference>
<evidence type="ECO:0000313" key="2">
    <source>
        <dbReference type="Proteomes" id="UP000251197"/>
    </source>
</evidence>
<name>A0A2X3J9J8_9ENTR</name>
<sequence>MTNPAFSLLSLMRNASVRIARQMARGLLCGGLLACIALPGYAAQNSEAGQAQAIKPCSKQLTWSDKRTLGKEIQTQLASIYQANAAFQAQLNKGGKPLNDGIVGPTTRYWMDYFCGEFMFTPPESDSDPHQVYVDALMIALSRAAERNMLYPTWRTAITPPELLTFTPAEIELKLGRNASGKEKGADKSTSTSTVFARPARQRYHALLLSVDQKRFRQPGATPDRAGNLCKVRKTAVRPAQPAL</sequence>
<organism evidence="1 2">
    <name type="scientific">Cedecea neteri</name>
    <dbReference type="NCBI Taxonomy" id="158822"/>
    <lineage>
        <taxon>Bacteria</taxon>
        <taxon>Pseudomonadati</taxon>
        <taxon>Pseudomonadota</taxon>
        <taxon>Gammaproteobacteria</taxon>
        <taxon>Enterobacterales</taxon>
        <taxon>Enterobacteriaceae</taxon>
        <taxon>Cedecea</taxon>
    </lineage>
</organism>